<evidence type="ECO:0000256" key="1">
    <source>
        <dbReference type="ARBA" id="ARBA00006432"/>
    </source>
</evidence>
<dbReference type="CDD" id="cd05927">
    <property type="entry name" value="LC-FACS_euk"/>
    <property type="match status" value="1"/>
</dbReference>
<dbReference type="AlphaFoldDB" id="A0AAZ3Q1I9"/>
<accession>A0AAZ3Q1I9</accession>
<evidence type="ECO:0000256" key="13">
    <source>
        <dbReference type="ARBA" id="ARBA00026121"/>
    </source>
</evidence>
<comment type="catalytic activity">
    <reaction evidence="8">
        <text>12-hydroxy-(5Z,8Z,10E,14Z)-eicosatetraenoate + ATP + CoA = 12-hydroxy-(5Z,8Z,10E,14Z)-eicosatetraenoyl-CoA + AMP + diphosphate</text>
        <dbReference type="Rhea" id="RHEA:52112"/>
        <dbReference type="ChEBI" id="CHEBI:30616"/>
        <dbReference type="ChEBI" id="CHEBI:33019"/>
        <dbReference type="ChEBI" id="CHEBI:57287"/>
        <dbReference type="ChEBI" id="CHEBI:90718"/>
        <dbReference type="ChEBI" id="CHEBI:136408"/>
        <dbReference type="ChEBI" id="CHEBI:456215"/>
    </reaction>
    <physiologicalReaction direction="left-to-right" evidence="8">
        <dbReference type="Rhea" id="RHEA:52113"/>
    </physiologicalReaction>
</comment>
<evidence type="ECO:0000313" key="18">
    <source>
        <dbReference type="Ensembl" id="ENSOTSP00005123057.1"/>
    </source>
</evidence>
<dbReference type="GO" id="GO:0005524">
    <property type="term" value="F:ATP binding"/>
    <property type="evidence" value="ECO:0007669"/>
    <property type="project" value="UniProtKB-KW"/>
</dbReference>
<comment type="catalytic activity">
    <reaction evidence="10">
        <text>(5Z,8Z,11Z,14Z)-eicosatetraenoate + ATP + CoA = (5Z,8Z,11Z,14Z)-eicosatetraenoyl-CoA + AMP + diphosphate</text>
        <dbReference type="Rhea" id="RHEA:19713"/>
        <dbReference type="ChEBI" id="CHEBI:30616"/>
        <dbReference type="ChEBI" id="CHEBI:32395"/>
        <dbReference type="ChEBI" id="CHEBI:33019"/>
        <dbReference type="ChEBI" id="CHEBI:57287"/>
        <dbReference type="ChEBI" id="CHEBI:57368"/>
        <dbReference type="ChEBI" id="CHEBI:456215"/>
        <dbReference type="EC" id="6.2.1.15"/>
    </reaction>
    <physiologicalReaction direction="left-to-right" evidence="10">
        <dbReference type="Rhea" id="RHEA:19714"/>
    </physiologicalReaction>
</comment>
<comment type="catalytic activity">
    <reaction evidence="11">
        <text>(E)-hexadec-2-enoate + ATP + CoA = (2E)-hexadecenoyl-CoA + AMP + diphosphate</text>
        <dbReference type="Rhea" id="RHEA:36139"/>
        <dbReference type="ChEBI" id="CHEBI:30616"/>
        <dbReference type="ChEBI" id="CHEBI:33019"/>
        <dbReference type="ChEBI" id="CHEBI:57287"/>
        <dbReference type="ChEBI" id="CHEBI:61526"/>
        <dbReference type="ChEBI" id="CHEBI:72745"/>
        <dbReference type="ChEBI" id="CHEBI:456215"/>
    </reaction>
    <physiologicalReaction direction="left-to-right" evidence="11">
        <dbReference type="Rhea" id="RHEA:36140"/>
    </physiologicalReaction>
</comment>
<reference evidence="18" key="3">
    <citation type="submission" date="2025-09" db="UniProtKB">
        <authorList>
            <consortium name="Ensembl"/>
        </authorList>
    </citation>
    <scope>IDENTIFICATION</scope>
</reference>
<dbReference type="EC" id="6.2.1.15" evidence="12"/>
<keyword evidence="5" id="KW-0067">ATP-binding</keyword>
<gene>
    <name evidence="18" type="primary">LOC112261443</name>
</gene>
<dbReference type="SUPFAM" id="SSF56801">
    <property type="entry name" value="Acetyl-CoA synthetase-like"/>
    <property type="match status" value="1"/>
</dbReference>
<evidence type="ECO:0000256" key="6">
    <source>
        <dbReference type="ARBA" id="ARBA00024469"/>
    </source>
</evidence>
<dbReference type="GO" id="GO:0016020">
    <property type="term" value="C:membrane"/>
    <property type="evidence" value="ECO:0007669"/>
    <property type="project" value="TreeGrafter"/>
</dbReference>
<evidence type="ECO:0000256" key="12">
    <source>
        <dbReference type="ARBA" id="ARBA00026113"/>
    </source>
</evidence>
<keyword evidence="19" id="KW-1185">Reference proteome</keyword>
<dbReference type="Ensembl" id="ENSOTST00005149105.1">
    <property type="protein sequence ID" value="ENSOTSP00005123057.1"/>
    <property type="gene ID" value="ENSOTSG00005060925.1"/>
</dbReference>
<protein>
    <recommendedName>
        <fullName evidence="14">Arachidonate--CoA ligase</fullName>
        <ecNumber evidence="12">6.2.1.15</ecNumber>
        <ecNumber evidence="13">6.2.1.3</ecNumber>
    </recommendedName>
</protein>
<organism evidence="18 19">
    <name type="scientific">Oncorhynchus tshawytscha</name>
    <name type="common">Chinook salmon</name>
    <name type="synonym">Salmo tshawytscha</name>
    <dbReference type="NCBI Taxonomy" id="74940"/>
    <lineage>
        <taxon>Eukaryota</taxon>
        <taxon>Metazoa</taxon>
        <taxon>Chordata</taxon>
        <taxon>Craniata</taxon>
        <taxon>Vertebrata</taxon>
        <taxon>Euteleostomi</taxon>
        <taxon>Actinopterygii</taxon>
        <taxon>Neopterygii</taxon>
        <taxon>Teleostei</taxon>
        <taxon>Protacanthopterygii</taxon>
        <taxon>Salmoniformes</taxon>
        <taxon>Salmonidae</taxon>
        <taxon>Salmoninae</taxon>
        <taxon>Oncorhynchus</taxon>
    </lineage>
</organism>
<dbReference type="Pfam" id="PF00501">
    <property type="entry name" value="AMP-binding"/>
    <property type="match status" value="1"/>
</dbReference>
<dbReference type="GO" id="GO:0005783">
    <property type="term" value="C:endoplasmic reticulum"/>
    <property type="evidence" value="ECO:0007669"/>
    <property type="project" value="TreeGrafter"/>
</dbReference>
<dbReference type="Gene3D" id="3.40.50.12780">
    <property type="entry name" value="N-terminal domain of ligase-like"/>
    <property type="match status" value="1"/>
</dbReference>
<evidence type="ECO:0000256" key="11">
    <source>
        <dbReference type="ARBA" id="ARBA00024565"/>
    </source>
</evidence>
<dbReference type="InterPro" id="IPR000873">
    <property type="entry name" value="AMP-dep_synth/lig_dom"/>
</dbReference>
<evidence type="ECO:0000256" key="2">
    <source>
        <dbReference type="ARBA" id="ARBA00022598"/>
    </source>
</evidence>
<evidence type="ECO:0000256" key="5">
    <source>
        <dbReference type="ARBA" id="ARBA00022840"/>
    </source>
</evidence>
<feature type="transmembrane region" description="Helical" evidence="16">
    <location>
        <begin position="40"/>
        <end position="60"/>
    </location>
</feature>
<dbReference type="PANTHER" id="PTHR43272:SF28">
    <property type="entry name" value="LONG-CHAIN-FATTY-ACID--COA LIGASE 1"/>
    <property type="match status" value="1"/>
</dbReference>
<comment type="similarity">
    <text evidence="1">Belongs to the ATP-dependent AMP-binding enzyme family.</text>
</comment>
<reference evidence="18" key="2">
    <citation type="submission" date="2025-08" db="UniProtKB">
        <authorList>
            <consortium name="Ensembl"/>
        </authorList>
    </citation>
    <scope>IDENTIFICATION</scope>
</reference>
<keyword evidence="3" id="KW-0547">Nucleotide-binding</keyword>
<keyword evidence="16" id="KW-1133">Transmembrane helix</keyword>
<evidence type="ECO:0000256" key="14">
    <source>
        <dbReference type="ARBA" id="ARBA00032120"/>
    </source>
</evidence>
<keyword evidence="16" id="KW-0812">Transmembrane</keyword>
<evidence type="ECO:0000256" key="16">
    <source>
        <dbReference type="SAM" id="Phobius"/>
    </source>
</evidence>
<keyword evidence="4" id="KW-0443">Lipid metabolism</keyword>
<keyword evidence="16" id="KW-0472">Membrane</keyword>
<dbReference type="EC" id="6.2.1.3" evidence="13"/>
<comment type="catalytic activity">
    <reaction evidence="15">
        <text>hexadecanoate + ATP + CoA = hexadecanoyl-CoA + AMP + diphosphate</text>
        <dbReference type="Rhea" id="RHEA:30751"/>
        <dbReference type="ChEBI" id="CHEBI:7896"/>
        <dbReference type="ChEBI" id="CHEBI:30616"/>
        <dbReference type="ChEBI" id="CHEBI:33019"/>
        <dbReference type="ChEBI" id="CHEBI:57287"/>
        <dbReference type="ChEBI" id="CHEBI:57379"/>
        <dbReference type="ChEBI" id="CHEBI:456215"/>
    </reaction>
    <physiologicalReaction direction="left-to-right" evidence="15">
        <dbReference type="Rhea" id="RHEA:30752"/>
    </physiologicalReaction>
</comment>
<dbReference type="GeneTree" id="ENSGT00940000154508"/>
<evidence type="ECO:0000313" key="19">
    <source>
        <dbReference type="Proteomes" id="UP000694402"/>
    </source>
</evidence>
<dbReference type="InterPro" id="IPR042099">
    <property type="entry name" value="ANL_N_sf"/>
</dbReference>
<feature type="domain" description="AMP-dependent synthetase/ligase" evidence="17">
    <location>
        <begin position="120"/>
        <end position="510"/>
    </location>
</feature>
<dbReference type="Proteomes" id="UP000694402">
    <property type="component" value="Unassembled WGS sequence"/>
</dbReference>
<evidence type="ECO:0000256" key="7">
    <source>
        <dbReference type="ARBA" id="ARBA00024484"/>
    </source>
</evidence>
<evidence type="ECO:0000256" key="9">
    <source>
        <dbReference type="ARBA" id="ARBA00024532"/>
    </source>
</evidence>
<dbReference type="GO" id="GO:0047676">
    <property type="term" value="F:arachidonate-CoA ligase activity"/>
    <property type="evidence" value="ECO:0007669"/>
    <property type="project" value="UniProtKB-EC"/>
</dbReference>
<evidence type="ECO:0000256" key="10">
    <source>
        <dbReference type="ARBA" id="ARBA00024548"/>
    </source>
</evidence>
<dbReference type="PANTHER" id="PTHR43272">
    <property type="entry name" value="LONG-CHAIN-FATTY-ACID--COA LIGASE"/>
    <property type="match status" value="1"/>
</dbReference>
<comment type="catalytic activity">
    <reaction evidence="6">
        <text>5-hydroxy-(6E,8Z,11Z,14Z)-eicosatetraenoate + ATP + CoA = 5-hydroxy-(6E,8Z,11Z,14Z)-eicosatetraenoyl-CoA + AMP + diphosphate</text>
        <dbReference type="Rhea" id="RHEA:52108"/>
        <dbReference type="ChEBI" id="CHEBI:30616"/>
        <dbReference type="ChEBI" id="CHEBI:33019"/>
        <dbReference type="ChEBI" id="CHEBI:57287"/>
        <dbReference type="ChEBI" id="CHEBI:65341"/>
        <dbReference type="ChEBI" id="CHEBI:136407"/>
        <dbReference type="ChEBI" id="CHEBI:456215"/>
    </reaction>
    <physiologicalReaction direction="left-to-right" evidence="6">
        <dbReference type="Rhea" id="RHEA:52109"/>
    </physiologicalReaction>
</comment>
<name>A0AAZ3Q1I9_ONCTS</name>
<dbReference type="InterPro" id="IPR045311">
    <property type="entry name" value="LC-FACS_euk"/>
</dbReference>
<sequence length="688" mass="77020">MKARTPHSKATDVMQMQAQELLRQLQIPELEDVCQYMHSLPANILMGVGALAALTTYWYATRPKALKPPCDLNMQSVAMTGDGYVRRSILNNNDEHMTHYYSDARTMYEVFLRGMRVSIDRPCLGSRKPNQPYKWLSYREVAEKAECIGSALLHRGHSQTGDKHIGIFSQNRPEWTISELACYTYSLVCVPLYDTLGLEAIEYIIDQAAISTVICDLVDKVRLILDCVSGKEHTLKTIVVMEDFDKELVACGQQSGIEILSLKDVEVNLKSLFGLGTTGNPKGGMLTHGNVIANCAAFIKITEVHCMLNLHDIHMSYLPLAHMFERVVEGVILVHGARIGYFQGDIRLLMDDLKTLQPTVFPVVPRLLNRMFDKVSWIYLNWTYTRRIQTFLRTVVQPWLSITSFLLCALQNSLGGRVRLMITGAAPVSPTVLTFLRAALGCQFYEGYGQTECTAGCTMSVPGDWTAGHVGAPLPCNYVKLADVTEMNYFAANGEGEVCVKGPNVFKGYLNDPEKTKEALDQDGWLHTGDIGKWLPNGILKIVDRKKHIFKLAQGEYIAPEKVENIYIRSDPVAQIFVHGDSLQACLVGIVVPDPDFLPGWAKKKGIEGSYLEMCASKELKNAILEDILRLGKEGGLKSFEQVRDISLHTEMFSVQNGLLTPTLKAKRTDLRSHFQEQIDLLYAKIKM</sequence>
<comment type="catalytic activity">
    <reaction evidence="7">
        <text>a long-chain fatty acid + ATP + CoA = a long-chain fatty acyl-CoA + AMP + diphosphate</text>
        <dbReference type="Rhea" id="RHEA:15421"/>
        <dbReference type="ChEBI" id="CHEBI:30616"/>
        <dbReference type="ChEBI" id="CHEBI:33019"/>
        <dbReference type="ChEBI" id="CHEBI:57287"/>
        <dbReference type="ChEBI" id="CHEBI:57560"/>
        <dbReference type="ChEBI" id="CHEBI:83139"/>
        <dbReference type="ChEBI" id="CHEBI:456215"/>
        <dbReference type="EC" id="6.2.1.3"/>
    </reaction>
    <physiologicalReaction direction="left-to-right" evidence="7">
        <dbReference type="Rhea" id="RHEA:15422"/>
    </physiologicalReaction>
</comment>
<evidence type="ECO:0000256" key="4">
    <source>
        <dbReference type="ARBA" id="ARBA00022832"/>
    </source>
</evidence>
<comment type="catalytic activity">
    <reaction evidence="9">
        <text>15-hydroxy-(5Z,8Z,11Z,13E)-eicosatetraenoate + ATP + CoA = 15-hydroxy-(5Z,8Z,11Z,13E)-eicosatetraenoyl-CoA + AMP + diphosphate</text>
        <dbReference type="Rhea" id="RHEA:52116"/>
        <dbReference type="ChEBI" id="CHEBI:30616"/>
        <dbReference type="ChEBI" id="CHEBI:33019"/>
        <dbReference type="ChEBI" id="CHEBI:57287"/>
        <dbReference type="ChEBI" id="CHEBI:78832"/>
        <dbReference type="ChEBI" id="CHEBI:136409"/>
        <dbReference type="ChEBI" id="CHEBI:456215"/>
    </reaction>
    <physiologicalReaction direction="left-to-right" evidence="9">
        <dbReference type="Rhea" id="RHEA:52117"/>
    </physiologicalReaction>
</comment>
<proteinExistence type="inferred from homology"/>
<keyword evidence="4" id="KW-0276">Fatty acid metabolism</keyword>
<evidence type="ECO:0000256" key="8">
    <source>
        <dbReference type="ARBA" id="ARBA00024495"/>
    </source>
</evidence>
<reference evidence="19" key="1">
    <citation type="journal article" date="2018" name="PLoS ONE">
        <title>Chinook salmon (Oncorhynchus tshawytscha) genome and transcriptome.</title>
        <authorList>
            <person name="Christensen K.A."/>
            <person name="Leong J.S."/>
            <person name="Sakhrani D."/>
            <person name="Biagi C.A."/>
            <person name="Minkley D.R."/>
            <person name="Withler R.E."/>
            <person name="Rondeau E.B."/>
            <person name="Koop B.F."/>
            <person name="Devlin R.H."/>
        </authorList>
    </citation>
    <scope>NUCLEOTIDE SEQUENCE [LARGE SCALE GENOMIC DNA]</scope>
</reference>
<evidence type="ECO:0000259" key="17">
    <source>
        <dbReference type="Pfam" id="PF00501"/>
    </source>
</evidence>
<keyword evidence="2" id="KW-0436">Ligase</keyword>
<evidence type="ECO:0000256" key="15">
    <source>
        <dbReference type="ARBA" id="ARBA00049139"/>
    </source>
</evidence>
<evidence type="ECO:0000256" key="3">
    <source>
        <dbReference type="ARBA" id="ARBA00022741"/>
    </source>
</evidence>